<evidence type="ECO:0000313" key="3">
    <source>
        <dbReference type="Proteomes" id="UP000030746"/>
    </source>
</evidence>
<keyword evidence="3" id="KW-1185">Reference proteome</keyword>
<accession>V4B4P6</accession>
<feature type="compositionally biased region" description="Low complexity" evidence="1">
    <location>
        <begin position="37"/>
        <end position="49"/>
    </location>
</feature>
<dbReference type="RefSeq" id="XP_009048370.1">
    <property type="nucleotide sequence ID" value="XM_009050122.1"/>
</dbReference>
<dbReference type="KEGG" id="lgi:LOTGIDRAFT_172940"/>
<dbReference type="Proteomes" id="UP000030746">
    <property type="component" value="Unassembled WGS sequence"/>
</dbReference>
<evidence type="ECO:0000256" key="1">
    <source>
        <dbReference type="SAM" id="MobiDB-lite"/>
    </source>
</evidence>
<dbReference type="AlphaFoldDB" id="V4B4P6"/>
<dbReference type="GeneID" id="20242245"/>
<organism evidence="2 3">
    <name type="scientific">Lottia gigantea</name>
    <name type="common">Giant owl limpet</name>
    <dbReference type="NCBI Taxonomy" id="225164"/>
    <lineage>
        <taxon>Eukaryota</taxon>
        <taxon>Metazoa</taxon>
        <taxon>Spiralia</taxon>
        <taxon>Lophotrochozoa</taxon>
        <taxon>Mollusca</taxon>
        <taxon>Gastropoda</taxon>
        <taxon>Patellogastropoda</taxon>
        <taxon>Lottioidea</taxon>
        <taxon>Lottiidae</taxon>
        <taxon>Lottia</taxon>
    </lineage>
</organism>
<protein>
    <submittedName>
        <fullName evidence="2">Uncharacterized protein</fullName>
    </submittedName>
</protein>
<proteinExistence type="predicted"/>
<evidence type="ECO:0000313" key="2">
    <source>
        <dbReference type="EMBL" id="ESP00932.1"/>
    </source>
</evidence>
<feature type="compositionally biased region" description="Basic and acidic residues" evidence="1">
    <location>
        <begin position="98"/>
        <end position="109"/>
    </location>
</feature>
<name>V4B4P6_LOTGI</name>
<dbReference type="CTD" id="20242245"/>
<sequence length="156" mass="17277">MARKHFSADEVLAQIVDSDNESIGAVNYGNESEYDSSDLNSDGNNNDAIDNNDDIAEPTLPRYSRCKTGVSMDPINPINLKDGLPLAMDTLRPDYNSDDSRRPSCDESNRSSLSSSRRPSQYEEGEHLNADFGSVSCYQFGYCNRKASPSEKITYS</sequence>
<feature type="region of interest" description="Disordered" evidence="1">
    <location>
        <begin position="17"/>
        <end position="60"/>
    </location>
</feature>
<reference evidence="2 3" key="1">
    <citation type="journal article" date="2013" name="Nature">
        <title>Insights into bilaterian evolution from three spiralian genomes.</title>
        <authorList>
            <person name="Simakov O."/>
            <person name="Marletaz F."/>
            <person name="Cho S.J."/>
            <person name="Edsinger-Gonzales E."/>
            <person name="Havlak P."/>
            <person name="Hellsten U."/>
            <person name="Kuo D.H."/>
            <person name="Larsson T."/>
            <person name="Lv J."/>
            <person name="Arendt D."/>
            <person name="Savage R."/>
            <person name="Osoegawa K."/>
            <person name="de Jong P."/>
            <person name="Grimwood J."/>
            <person name="Chapman J.A."/>
            <person name="Shapiro H."/>
            <person name="Aerts A."/>
            <person name="Otillar R.P."/>
            <person name="Terry A.Y."/>
            <person name="Boore J.L."/>
            <person name="Grigoriev I.V."/>
            <person name="Lindberg D.R."/>
            <person name="Seaver E.C."/>
            <person name="Weisblat D.A."/>
            <person name="Putnam N.H."/>
            <person name="Rokhsar D.S."/>
        </authorList>
    </citation>
    <scope>NUCLEOTIDE SEQUENCE [LARGE SCALE GENOMIC DNA]</scope>
</reference>
<feature type="compositionally biased region" description="Low complexity" evidence="1">
    <location>
        <begin position="110"/>
        <end position="119"/>
    </location>
</feature>
<gene>
    <name evidence="2" type="ORF">LOTGIDRAFT_172940</name>
</gene>
<feature type="region of interest" description="Disordered" evidence="1">
    <location>
        <begin position="74"/>
        <end position="125"/>
    </location>
</feature>
<dbReference type="HOGENOM" id="CLU_1688717_0_0_1"/>
<dbReference type="EMBL" id="KB200614">
    <property type="protein sequence ID" value="ESP00932.1"/>
    <property type="molecule type" value="Genomic_DNA"/>
</dbReference>